<evidence type="ECO:0000256" key="1">
    <source>
        <dbReference type="SAM" id="Phobius"/>
    </source>
</evidence>
<dbReference type="InterPro" id="IPR043993">
    <property type="entry name" value="T4SS_pilin"/>
</dbReference>
<feature type="transmembrane region" description="Helical" evidence="1">
    <location>
        <begin position="70"/>
        <end position="91"/>
    </location>
</feature>
<keyword evidence="1" id="KW-0812">Transmembrane</keyword>
<feature type="transmembrane region" description="Helical" evidence="1">
    <location>
        <begin position="35"/>
        <end position="58"/>
    </location>
</feature>
<keyword evidence="1" id="KW-1133">Transmembrane helix</keyword>
<accession>A0A2M6WIS0</accession>
<protein>
    <submittedName>
        <fullName evidence="2">Uncharacterized protein</fullName>
    </submittedName>
</protein>
<dbReference type="EMBL" id="PFBA01000012">
    <property type="protein sequence ID" value="PIT92692.1"/>
    <property type="molecule type" value="Genomic_DNA"/>
</dbReference>
<organism evidence="2 3">
    <name type="scientific">Candidatus Harrisonbacteria bacterium CG10_big_fil_rev_8_21_14_0_10_42_17</name>
    <dbReference type="NCBI Taxonomy" id="1974584"/>
    <lineage>
        <taxon>Bacteria</taxon>
        <taxon>Candidatus Harrisoniibacteriota</taxon>
    </lineage>
</organism>
<reference evidence="3" key="1">
    <citation type="submission" date="2017-09" db="EMBL/GenBank/DDBJ databases">
        <title>Depth-based differentiation of microbial function through sediment-hosted aquifers and enrichment of novel symbionts in the deep terrestrial subsurface.</title>
        <authorList>
            <person name="Probst A.J."/>
            <person name="Ladd B."/>
            <person name="Jarett J.K."/>
            <person name="Geller-Mcgrath D.E."/>
            <person name="Sieber C.M.K."/>
            <person name="Emerson J.B."/>
            <person name="Anantharaman K."/>
            <person name="Thomas B.C."/>
            <person name="Malmstrom R."/>
            <person name="Stieglmeier M."/>
            <person name="Klingl A."/>
            <person name="Woyke T."/>
            <person name="Ryan C.M."/>
            <person name="Banfield J.F."/>
        </authorList>
    </citation>
    <scope>NUCLEOTIDE SEQUENCE [LARGE SCALE GENOMIC DNA]</scope>
</reference>
<proteinExistence type="predicted"/>
<comment type="caution">
    <text evidence="2">The sequence shown here is derived from an EMBL/GenBank/DDBJ whole genome shotgun (WGS) entry which is preliminary data.</text>
</comment>
<gene>
    <name evidence="2" type="ORF">COU08_00830</name>
</gene>
<evidence type="ECO:0000313" key="2">
    <source>
        <dbReference type="EMBL" id="PIT92692.1"/>
    </source>
</evidence>
<keyword evidence="1" id="KW-0472">Membrane</keyword>
<dbReference type="Pfam" id="PF18895">
    <property type="entry name" value="T4SS_pilin"/>
    <property type="match status" value="1"/>
</dbReference>
<sequence length="98" mass="10316">MNRILVALAQTGPSLPDPTGAGTIPALLGRVLEFLLRITIAVTPIIIVIGGLQMLFAAGNAEKINKAKQTITYAVIGLIIALIGEGLIALLEEIILRF</sequence>
<name>A0A2M6WIS0_9BACT</name>
<evidence type="ECO:0000313" key="3">
    <source>
        <dbReference type="Proteomes" id="UP000228635"/>
    </source>
</evidence>
<dbReference type="AlphaFoldDB" id="A0A2M6WIS0"/>
<dbReference type="Proteomes" id="UP000228635">
    <property type="component" value="Unassembled WGS sequence"/>
</dbReference>